<dbReference type="EMBL" id="CP011339">
    <property type="protein sequence ID" value="AKV68654.1"/>
    <property type="molecule type" value="Genomic_DNA"/>
</dbReference>
<dbReference type="KEGG" id="mpk:VL20_3664"/>
<name>A0A0K1S3E3_9CHRO</name>
<evidence type="ECO:0000313" key="2">
    <source>
        <dbReference type="Proteomes" id="UP000068167"/>
    </source>
</evidence>
<accession>A0A0K1S3E3</accession>
<sequence>MSYRYINQLATPENLHRFLEFVDLAAGAGQETANVWEIERRLVNSRPMELCVKAVLQEPASAQLVQERYIGKPYDLEAMLKMPKGSLGWTYGTIMHTLGYDPQFYPQREQFDSDADYIGFRIDKTHDIHHILTGFSLDTLGELGVISVTVAQTRYPTFLLIDILSLLMTFFTSDTLLSEVESDADLNKTLGYKFDLISRGITIGRQAQPLFPIKWEEGLEKPLDQWREELNIKPVLDGPWSWYSCPELQAAIA</sequence>
<dbReference type="InterPro" id="IPR007715">
    <property type="entry name" value="Coq4"/>
</dbReference>
<dbReference type="Proteomes" id="UP000068167">
    <property type="component" value="Chromosome"/>
</dbReference>
<protein>
    <recommendedName>
        <fullName evidence="3">Pyrroloquinoline quinone biosynthesis protein</fullName>
    </recommendedName>
</protein>
<dbReference type="GO" id="GO:0006744">
    <property type="term" value="P:ubiquinone biosynthetic process"/>
    <property type="evidence" value="ECO:0007669"/>
    <property type="project" value="InterPro"/>
</dbReference>
<gene>
    <name evidence="1" type="ORF">VL20_3664</name>
</gene>
<reference evidence="1 2" key="1">
    <citation type="journal article" date="2016" name="Stand. Genomic Sci.">
        <title>Complete genome sequence and genomic characterization of Microcystis panniformis FACHB 1757 by third-generation sequencing.</title>
        <authorList>
            <person name="Zhang J.Y."/>
            <person name="Guan R."/>
            <person name="Zhang H.J."/>
            <person name="Li H."/>
            <person name="Xiao P."/>
            <person name="Yu G.L."/>
            <person name="Du L."/>
            <person name="Cao D.M."/>
            <person name="Zhu B.C."/>
            <person name="Li R.H."/>
            <person name="Lu Z.H."/>
        </authorList>
    </citation>
    <scope>NUCLEOTIDE SEQUENCE [LARGE SCALE GENOMIC DNA]</scope>
    <source>
        <strain evidence="1 2">FACHB-1757</strain>
    </source>
</reference>
<proteinExistence type="predicted"/>
<organism evidence="1 2">
    <name type="scientific">Microcystis panniformis FACHB-1757</name>
    <dbReference type="NCBI Taxonomy" id="1638788"/>
    <lineage>
        <taxon>Bacteria</taxon>
        <taxon>Bacillati</taxon>
        <taxon>Cyanobacteriota</taxon>
        <taxon>Cyanophyceae</taxon>
        <taxon>Oscillatoriophycideae</taxon>
        <taxon>Chroococcales</taxon>
        <taxon>Microcystaceae</taxon>
        <taxon>Microcystis</taxon>
    </lineage>
</organism>
<evidence type="ECO:0000313" key="1">
    <source>
        <dbReference type="EMBL" id="AKV68654.1"/>
    </source>
</evidence>
<dbReference type="RefSeq" id="WP_002760903.1">
    <property type="nucleotide sequence ID" value="NZ_CP011339.1"/>
</dbReference>
<dbReference type="AlphaFoldDB" id="A0A0K1S3E3"/>
<dbReference type="Pfam" id="PF05019">
    <property type="entry name" value="Coq4"/>
    <property type="match status" value="1"/>
</dbReference>
<dbReference type="PANTHER" id="PTHR12922:SF7">
    <property type="entry name" value="UBIQUINONE BIOSYNTHESIS PROTEIN COQ4 HOMOLOG, MITOCHONDRIAL"/>
    <property type="match status" value="1"/>
</dbReference>
<dbReference type="PATRIC" id="fig|1638788.3.peg.3699"/>
<keyword evidence="2" id="KW-1185">Reference proteome</keyword>
<evidence type="ECO:0008006" key="3">
    <source>
        <dbReference type="Google" id="ProtNLM"/>
    </source>
</evidence>
<dbReference type="PANTHER" id="PTHR12922">
    <property type="entry name" value="UBIQUINONE BIOSYNTHESIS PROTEIN"/>
    <property type="match status" value="1"/>
</dbReference>